<proteinExistence type="predicted"/>
<comment type="caution">
    <text evidence="1">The sequence shown here is derived from an EMBL/GenBank/DDBJ whole genome shotgun (WGS) entry which is preliminary data.</text>
</comment>
<dbReference type="SUPFAM" id="SSF46689">
    <property type="entry name" value="Homeodomain-like"/>
    <property type="match status" value="1"/>
</dbReference>
<keyword evidence="2" id="KW-1185">Reference proteome</keyword>
<dbReference type="OrthoDB" id="3404594at2"/>
<dbReference type="InterPro" id="IPR036271">
    <property type="entry name" value="Tet_transcr_reg_TetR-rel_C_sf"/>
</dbReference>
<protein>
    <submittedName>
        <fullName evidence="1">AcrR family transcriptional regulator</fullName>
    </submittedName>
</protein>
<dbReference type="RefSeq" id="WP_148086110.1">
    <property type="nucleotide sequence ID" value="NZ_RJKE01000001.1"/>
</dbReference>
<dbReference type="Proteomes" id="UP000272400">
    <property type="component" value="Unassembled WGS sequence"/>
</dbReference>
<gene>
    <name evidence="1" type="ORF">EDD29_5491</name>
</gene>
<evidence type="ECO:0000313" key="2">
    <source>
        <dbReference type="Proteomes" id="UP000272400"/>
    </source>
</evidence>
<dbReference type="InterPro" id="IPR009057">
    <property type="entry name" value="Homeodomain-like_sf"/>
</dbReference>
<evidence type="ECO:0000313" key="1">
    <source>
        <dbReference type="EMBL" id="ROO87846.1"/>
    </source>
</evidence>
<dbReference type="Gene3D" id="1.10.357.10">
    <property type="entry name" value="Tetracycline Repressor, domain 2"/>
    <property type="match status" value="1"/>
</dbReference>
<name>A0A3N1D2Z0_9ACTN</name>
<accession>A0A3N1D2Z0</accession>
<dbReference type="AlphaFoldDB" id="A0A3N1D2Z0"/>
<organism evidence="1 2">
    <name type="scientific">Actinocorallia herbida</name>
    <dbReference type="NCBI Taxonomy" id="58109"/>
    <lineage>
        <taxon>Bacteria</taxon>
        <taxon>Bacillati</taxon>
        <taxon>Actinomycetota</taxon>
        <taxon>Actinomycetes</taxon>
        <taxon>Streptosporangiales</taxon>
        <taxon>Thermomonosporaceae</taxon>
        <taxon>Actinocorallia</taxon>
    </lineage>
</organism>
<dbReference type="EMBL" id="RJKE01000001">
    <property type="protein sequence ID" value="ROO87846.1"/>
    <property type="molecule type" value="Genomic_DNA"/>
</dbReference>
<reference evidence="1 2" key="1">
    <citation type="submission" date="2018-11" db="EMBL/GenBank/DDBJ databases">
        <title>Sequencing the genomes of 1000 actinobacteria strains.</title>
        <authorList>
            <person name="Klenk H.-P."/>
        </authorList>
    </citation>
    <scope>NUCLEOTIDE SEQUENCE [LARGE SCALE GENOMIC DNA]</scope>
    <source>
        <strain evidence="1 2">DSM 44254</strain>
    </source>
</reference>
<sequence>MTGEEIAQRIRLVARRFFAELGYDGTDLKTIADAVGLSMAEVQSASGGKRELYLRVFRDLVDEQAEFVAPAVAEFTQDLDGVIRLIDRYVFYNMENRELLALWVQRWLSDAADFKEVERIFWAPPAEQLADVMRPALREDVDVYPAIWMIVWSTYGFLTGGMLVEGAARLPPDSPEGRRRFLAQIHRYLATLVP</sequence>
<dbReference type="SUPFAM" id="SSF48498">
    <property type="entry name" value="Tetracyclin repressor-like, C-terminal domain"/>
    <property type="match status" value="1"/>
</dbReference>